<gene>
    <name evidence="2" type="ORF">NDU88_001320</name>
</gene>
<evidence type="ECO:0000313" key="3">
    <source>
        <dbReference type="Proteomes" id="UP001066276"/>
    </source>
</evidence>
<keyword evidence="3" id="KW-1185">Reference proteome</keyword>
<proteinExistence type="predicted"/>
<dbReference type="AlphaFoldDB" id="A0AAV7S890"/>
<name>A0AAV7S890_PLEWA</name>
<evidence type="ECO:0000313" key="2">
    <source>
        <dbReference type="EMBL" id="KAJ1160827.1"/>
    </source>
</evidence>
<protein>
    <submittedName>
        <fullName evidence="2">Uncharacterized protein</fullName>
    </submittedName>
</protein>
<dbReference type="Proteomes" id="UP001066276">
    <property type="component" value="Chromosome 4_2"/>
</dbReference>
<comment type="caution">
    <text evidence="2">The sequence shown here is derived from an EMBL/GenBank/DDBJ whole genome shotgun (WGS) entry which is preliminary data.</text>
</comment>
<sequence length="156" mass="15940">MVLAVNRPGAAECVGDERSGRQLAGKEVGAVGGRGACREGECSGTAGSGRAGRELGNFRGKRRAGRSYAVGARDGSSLPELAGRKAPHWAEAEKSSPRTTSIEEGRLSSRRARVSGPVQETNLPAAPACLLAALASVGRVPAFCTDHTSSLQALAA</sequence>
<reference evidence="2" key="1">
    <citation type="journal article" date="2022" name="bioRxiv">
        <title>Sequencing and chromosome-scale assembly of the giantPleurodeles waltlgenome.</title>
        <authorList>
            <person name="Brown T."/>
            <person name="Elewa A."/>
            <person name="Iarovenko S."/>
            <person name="Subramanian E."/>
            <person name="Araus A.J."/>
            <person name="Petzold A."/>
            <person name="Susuki M."/>
            <person name="Suzuki K.-i.T."/>
            <person name="Hayashi T."/>
            <person name="Toyoda A."/>
            <person name="Oliveira C."/>
            <person name="Osipova E."/>
            <person name="Leigh N.D."/>
            <person name="Simon A."/>
            <person name="Yun M.H."/>
        </authorList>
    </citation>
    <scope>NUCLEOTIDE SEQUENCE</scope>
    <source>
        <strain evidence="2">20211129_DDA</strain>
        <tissue evidence="2">Liver</tissue>
    </source>
</reference>
<feature type="region of interest" description="Disordered" evidence="1">
    <location>
        <begin position="69"/>
        <end position="119"/>
    </location>
</feature>
<accession>A0AAV7S890</accession>
<evidence type="ECO:0000256" key="1">
    <source>
        <dbReference type="SAM" id="MobiDB-lite"/>
    </source>
</evidence>
<organism evidence="2 3">
    <name type="scientific">Pleurodeles waltl</name>
    <name type="common">Iberian ribbed newt</name>
    <dbReference type="NCBI Taxonomy" id="8319"/>
    <lineage>
        <taxon>Eukaryota</taxon>
        <taxon>Metazoa</taxon>
        <taxon>Chordata</taxon>
        <taxon>Craniata</taxon>
        <taxon>Vertebrata</taxon>
        <taxon>Euteleostomi</taxon>
        <taxon>Amphibia</taxon>
        <taxon>Batrachia</taxon>
        <taxon>Caudata</taxon>
        <taxon>Salamandroidea</taxon>
        <taxon>Salamandridae</taxon>
        <taxon>Pleurodelinae</taxon>
        <taxon>Pleurodeles</taxon>
    </lineage>
</organism>
<dbReference type="EMBL" id="JANPWB010000008">
    <property type="protein sequence ID" value="KAJ1160827.1"/>
    <property type="molecule type" value="Genomic_DNA"/>
</dbReference>
<feature type="compositionally biased region" description="Basic and acidic residues" evidence="1">
    <location>
        <begin position="88"/>
        <end position="107"/>
    </location>
</feature>